<dbReference type="SMART" id="SM00367">
    <property type="entry name" value="LRR_CC"/>
    <property type="match status" value="5"/>
</dbReference>
<dbReference type="SUPFAM" id="SSF52047">
    <property type="entry name" value="RNI-like"/>
    <property type="match status" value="1"/>
</dbReference>
<evidence type="ECO:0000313" key="1">
    <source>
        <dbReference type="Ensembl" id="ENSEBUP00000015961.1"/>
    </source>
</evidence>
<dbReference type="GO" id="GO:0031146">
    <property type="term" value="P:SCF-dependent proteasomal ubiquitin-dependent protein catabolic process"/>
    <property type="evidence" value="ECO:0007669"/>
    <property type="project" value="TreeGrafter"/>
</dbReference>
<dbReference type="GO" id="GO:0019005">
    <property type="term" value="C:SCF ubiquitin ligase complex"/>
    <property type="evidence" value="ECO:0007669"/>
    <property type="project" value="TreeGrafter"/>
</dbReference>
<proteinExistence type="predicted"/>
<organism evidence="1 2">
    <name type="scientific">Eptatretus burgeri</name>
    <name type="common">Inshore hagfish</name>
    <dbReference type="NCBI Taxonomy" id="7764"/>
    <lineage>
        <taxon>Eukaryota</taxon>
        <taxon>Metazoa</taxon>
        <taxon>Chordata</taxon>
        <taxon>Craniata</taxon>
        <taxon>Vertebrata</taxon>
        <taxon>Cyclostomata</taxon>
        <taxon>Myxini</taxon>
        <taxon>Myxiniformes</taxon>
        <taxon>Myxinidae</taxon>
        <taxon>Eptatretinae</taxon>
        <taxon>Eptatretus</taxon>
    </lineage>
</organism>
<sequence>MFCPNLRDLDLSSCDRIPPREFRQLSSLRKLQRLVLYRTQINTESLLWITSKCRDLRNLNLGDCCEVKNPNTVLYFLASNCQQLRSLDMWRTTQLTHIGLKYLTTWCKNIEDLDLGWCRSVRAESGALVEMARQLPRLRRLVLTANRSVSDTDIGSLANHCPLLEHLDKLGTVIQGIMGTGVDGSKRVTAEVAQCGRKIKKIASRDENSTRWSAYL</sequence>
<dbReference type="InterPro" id="IPR006553">
    <property type="entry name" value="Leu-rich_rpt_Cys-con_subtyp"/>
</dbReference>
<dbReference type="Proteomes" id="UP000694388">
    <property type="component" value="Unplaced"/>
</dbReference>
<keyword evidence="2" id="KW-1185">Reference proteome</keyword>
<dbReference type="PANTHER" id="PTHR13318:SF152">
    <property type="entry name" value="F-BOX_LRR-REPEAT PROTEIN 4"/>
    <property type="match status" value="1"/>
</dbReference>
<dbReference type="InterPro" id="IPR032675">
    <property type="entry name" value="LRR_dom_sf"/>
</dbReference>
<accession>A0A8C4QIF0</accession>
<dbReference type="GeneTree" id="ENSGT00940000155184"/>
<evidence type="ECO:0000313" key="2">
    <source>
        <dbReference type="Proteomes" id="UP000694388"/>
    </source>
</evidence>
<reference evidence="1" key="1">
    <citation type="submission" date="2025-08" db="UniProtKB">
        <authorList>
            <consortium name="Ensembl"/>
        </authorList>
    </citation>
    <scope>IDENTIFICATION</scope>
</reference>
<dbReference type="PANTHER" id="PTHR13318">
    <property type="entry name" value="PARTNER OF PAIRED, ISOFORM B-RELATED"/>
    <property type="match status" value="1"/>
</dbReference>
<dbReference type="AlphaFoldDB" id="A0A8C4QIF0"/>
<name>A0A8C4QIF0_EPTBU</name>
<protein>
    <submittedName>
        <fullName evidence="1">Uncharacterized protein</fullName>
    </submittedName>
</protein>
<dbReference type="Ensembl" id="ENSEBUT00000016537.1">
    <property type="protein sequence ID" value="ENSEBUP00000015961.1"/>
    <property type="gene ID" value="ENSEBUG00000010034.1"/>
</dbReference>
<reference evidence="1" key="2">
    <citation type="submission" date="2025-09" db="UniProtKB">
        <authorList>
            <consortium name="Ensembl"/>
        </authorList>
    </citation>
    <scope>IDENTIFICATION</scope>
</reference>
<dbReference type="Gene3D" id="3.80.10.10">
    <property type="entry name" value="Ribonuclease Inhibitor"/>
    <property type="match status" value="1"/>
</dbReference>